<comment type="caution">
    <text evidence="5">The sequence shown here is derived from an EMBL/GenBank/DDBJ whole genome shotgun (WGS) entry which is preliminary data.</text>
</comment>
<dbReference type="InterPro" id="IPR029039">
    <property type="entry name" value="Flavoprotein-like_sf"/>
</dbReference>
<keyword evidence="6" id="KW-1185">Reference proteome</keyword>
<dbReference type="Proteomes" id="UP001556220">
    <property type="component" value="Unassembled WGS sequence"/>
</dbReference>
<dbReference type="PRINTS" id="PR00369">
    <property type="entry name" value="FLAVODOXIN"/>
</dbReference>
<keyword evidence="3" id="KW-0249">Electron transport</keyword>
<dbReference type="RefSeq" id="WP_367852564.1">
    <property type="nucleotide sequence ID" value="NZ_JBFOHK010000001.1"/>
</dbReference>
<evidence type="ECO:0000256" key="3">
    <source>
        <dbReference type="ARBA" id="ARBA00022982"/>
    </source>
</evidence>
<dbReference type="InterPro" id="IPR008254">
    <property type="entry name" value="Flavodoxin/NO_synth"/>
</dbReference>
<keyword evidence="3" id="KW-0813">Transport</keyword>
<dbReference type="EMBL" id="JBFOHK010000001">
    <property type="protein sequence ID" value="MEW9570471.1"/>
    <property type="molecule type" value="Genomic_DNA"/>
</dbReference>
<dbReference type="PROSITE" id="PS50902">
    <property type="entry name" value="FLAVODOXIN_LIKE"/>
    <property type="match status" value="1"/>
</dbReference>
<sequence length="195" mass="21022">MGMFQPVWLQELIGEPAGSRPAAPAEPVTGMRFVPDPVLIAYASQTGVAEDLAAATHEQLRGAGVASQVVDFEALDRAMLESASQVLFLVSTTYDGDRPDMAETFSHMVMVQSASLAQLHYGLLALGDRGYEDFCGFGRTLDAWLQANGAQAWFPRIEVDDEDACALEHWHAQVAALAAPVTAWRADALSTERIA</sequence>
<evidence type="ECO:0000259" key="4">
    <source>
        <dbReference type="PROSITE" id="PS50902"/>
    </source>
</evidence>
<organism evidence="5 6">
    <name type="scientific">Rhodanobacter lycopersici</name>
    <dbReference type="NCBI Taxonomy" id="3162487"/>
    <lineage>
        <taxon>Bacteria</taxon>
        <taxon>Pseudomonadati</taxon>
        <taxon>Pseudomonadota</taxon>
        <taxon>Gammaproteobacteria</taxon>
        <taxon>Lysobacterales</taxon>
        <taxon>Rhodanobacteraceae</taxon>
        <taxon>Rhodanobacter</taxon>
    </lineage>
</organism>
<proteinExistence type="predicted"/>
<keyword evidence="1" id="KW-0285">Flavoprotein</keyword>
<dbReference type="Pfam" id="PF00258">
    <property type="entry name" value="Flavodoxin_1"/>
    <property type="match status" value="1"/>
</dbReference>
<reference evidence="5 6" key="1">
    <citation type="submission" date="2024-06" db="EMBL/GenBank/DDBJ databases">
        <authorList>
            <person name="Woo H."/>
        </authorList>
    </citation>
    <scope>NUCLEOTIDE SEQUENCE [LARGE SCALE GENOMIC DNA]</scope>
    <source>
        <strain evidence="5 6">Si-c</strain>
    </source>
</reference>
<dbReference type="PANTHER" id="PTHR19384">
    <property type="entry name" value="NITRIC OXIDE SYNTHASE-RELATED"/>
    <property type="match status" value="1"/>
</dbReference>
<gene>
    <name evidence="5" type="ORF">ABQJ54_01760</name>
</gene>
<accession>A0ABV3QBB4</accession>
<feature type="domain" description="Flavodoxin-like" evidence="4">
    <location>
        <begin position="38"/>
        <end position="175"/>
    </location>
</feature>
<keyword evidence="2" id="KW-0288">FMN</keyword>
<evidence type="ECO:0000313" key="6">
    <source>
        <dbReference type="Proteomes" id="UP001556220"/>
    </source>
</evidence>
<evidence type="ECO:0000256" key="1">
    <source>
        <dbReference type="ARBA" id="ARBA00022630"/>
    </source>
</evidence>
<evidence type="ECO:0000313" key="5">
    <source>
        <dbReference type="EMBL" id="MEW9570471.1"/>
    </source>
</evidence>
<dbReference type="Gene3D" id="3.40.50.360">
    <property type="match status" value="1"/>
</dbReference>
<dbReference type="PANTHER" id="PTHR19384:SF17">
    <property type="entry name" value="NADPH--CYTOCHROME P450 REDUCTASE"/>
    <property type="match status" value="1"/>
</dbReference>
<name>A0ABV3QBB4_9GAMM</name>
<dbReference type="InterPro" id="IPR001094">
    <property type="entry name" value="Flavdoxin-like"/>
</dbReference>
<protein>
    <submittedName>
        <fullName evidence="5">Flavodoxin domain-containing protein</fullName>
    </submittedName>
</protein>
<evidence type="ECO:0000256" key="2">
    <source>
        <dbReference type="ARBA" id="ARBA00022643"/>
    </source>
</evidence>
<dbReference type="SUPFAM" id="SSF52218">
    <property type="entry name" value="Flavoproteins"/>
    <property type="match status" value="1"/>
</dbReference>